<evidence type="ECO:0000256" key="4">
    <source>
        <dbReference type="ARBA" id="ARBA00023242"/>
    </source>
</evidence>
<dbReference type="InterPro" id="IPR009060">
    <property type="entry name" value="UBA-like_sf"/>
</dbReference>
<dbReference type="InterPro" id="IPR002075">
    <property type="entry name" value="NTF2_dom"/>
</dbReference>
<dbReference type="PROSITE" id="PS51281">
    <property type="entry name" value="TAP_C"/>
    <property type="match status" value="1"/>
</dbReference>
<name>A0A1R1YPV3_9FUNG</name>
<keyword evidence="4" id="KW-0539">Nucleus</keyword>
<dbReference type="AlphaFoldDB" id="A0A1R1YPV3"/>
<dbReference type="GO" id="GO:0005634">
    <property type="term" value="C:nucleus"/>
    <property type="evidence" value="ECO:0007669"/>
    <property type="project" value="UniProtKB-SubCell"/>
</dbReference>
<dbReference type="Pfam" id="PF03943">
    <property type="entry name" value="TAP_C"/>
    <property type="match status" value="1"/>
</dbReference>
<dbReference type="InterPro" id="IPR018222">
    <property type="entry name" value="Nuclear_transport_factor_2_euk"/>
</dbReference>
<feature type="compositionally biased region" description="Low complexity" evidence="5">
    <location>
        <begin position="27"/>
        <end position="36"/>
    </location>
</feature>
<dbReference type="EMBL" id="LSSM01000481">
    <property type="protein sequence ID" value="OMJ28786.1"/>
    <property type="molecule type" value="Genomic_DNA"/>
</dbReference>
<dbReference type="Proteomes" id="UP000187429">
    <property type="component" value="Unassembled WGS sequence"/>
</dbReference>
<dbReference type="PROSITE" id="PS50177">
    <property type="entry name" value="NTF2_DOMAIN"/>
    <property type="match status" value="1"/>
</dbReference>
<evidence type="ECO:0000259" key="7">
    <source>
        <dbReference type="PROSITE" id="PS51281"/>
    </source>
</evidence>
<dbReference type="SUPFAM" id="SSF54427">
    <property type="entry name" value="NTF2-like"/>
    <property type="match status" value="1"/>
</dbReference>
<feature type="region of interest" description="Disordered" evidence="5">
    <location>
        <begin position="1"/>
        <end position="46"/>
    </location>
</feature>
<evidence type="ECO:0000313" key="8">
    <source>
        <dbReference type="EMBL" id="OMJ28786.1"/>
    </source>
</evidence>
<gene>
    <name evidence="8" type="ORF">AYI69_g1721</name>
</gene>
<comment type="caution">
    <text evidence="8">The sequence shown here is derived from an EMBL/GenBank/DDBJ whole genome shotgun (WGS) entry which is preliminary data.</text>
</comment>
<feature type="domain" description="TAP-C" evidence="7">
    <location>
        <begin position="518"/>
        <end position="567"/>
    </location>
</feature>
<protein>
    <submittedName>
        <fullName evidence="8">mRNA export factor mex67</fullName>
    </submittedName>
</protein>
<organism evidence="8 9">
    <name type="scientific">Smittium culicis</name>
    <dbReference type="NCBI Taxonomy" id="133412"/>
    <lineage>
        <taxon>Eukaryota</taxon>
        <taxon>Fungi</taxon>
        <taxon>Fungi incertae sedis</taxon>
        <taxon>Zoopagomycota</taxon>
        <taxon>Kickxellomycotina</taxon>
        <taxon>Harpellomycetes</taxon>
        <taxon>Harpellales</taxon>
        <taxon>Legeriomycetaceae</taxon>
        <taxon>Smittium</taxon>
    </lineage>
</organism>
<keyword evidence="9" id="KW-1185">Reference proteome</keyword>
<dbReference type="CDD" id="cd14342">
    <property type="entry name" value="UBA_TAP-C"/>
    <property type="match status" value="1"/>
</dbReference>
<dbReference type="InterPro" id="IPR005637">
    <property type="entry name" value="TAP_C_dom"/>
</dbReference>
<dbReference type="Pfam" id="PF22602">
    <property type="entry name" value="NXF_NTF2"/>
    <property type="match status" value="1"/>
</dbReference>
<dbReference type="Gene3D" id="1.10.8.10">
    <property type="entry name" value="DNA helicase RuvA subunit, C-terminal domain"/>
    <property type="match status" value="1"/>
</dbReference>
<feature type="compositionally biased region" description="Basic residues" evidence="5">
    <location>
        <begin position="1"/>
        <end position="21"/>
    </location>
</feature>
<feature type="domain" description="NTF2" evidence="6">
    <location>
        <begin position="299"/>
        <end position="467"/>
    </location>
</feature>
<dbReference type="Gene3D" id="3.10.450.50">
    <property type="match status" value="1"/>
</dbReference>
<evidence type="ECO:0000313" key="9">
    <source>
        <dbReference type="Proteomes" id="UP000187429"/>
    </source>
</evidence>
<dbReference type="SMART" id="SM00804">
    <property type="entry name" value="TAP_C"/>
    <property type="match status" value="1"/>
</dbReference>
<sequence>MPLPKKRNPKASKKAPQKRHASNQAQSSKSKTLGSSRSHKNSSSKGVSLNISGVDVKVLAMLRKYLIKKTNNQVTILKLSPSDSGAVVVVNSHSQADKLLALNGSLYFGKAIIIELADSETSSKSLIHKVILKFLETRILADSTALNLQQLNSDPILLELGINPIIETKESKVIKSNPISSLKELDFFSVTGSTKSLSELRELILIDTTARNYELSLPDGDNSYIKQVTVRFPSIEILDLVVLSPEIRSYAAEESKKLEKSNTNKHKSDSYLPSIKLKSWDQIASIYPSFSDSPESTSLAQGFIAGYFQLYDKNRSDLVNVYSDDAIFSLNVNVSSVSNIKQQSNISNYIKYSRNLTRIKNRGKRTETLITGNQKICEKIKELPASSHNLSDASKITFDCWSMVLKFNSTELTNCIMLVVHGMFNEIDNPSNVFSFDRTFILSEAPPTSLAFSNGWPCIIKRDLFTIRNHNSSISFLATALPEPVVQNVAVDLSAPNGNPNPILMSQPAVSQQQLDMQLRNNLIESLSSTTRLNLEWSEKCLADTNWDLNKAIEAFSIFKVALFTFY</sequence>
<dbReference type="InterPro" id="IPR032710">
    <property type="entry name" value="NTF2-like_dom_sf"/>
</dbReference>
<evidence type="ECO:0000259" key="6">
    <source>
        <dbReference type="PROSITE" id="PS50177"/>
    </source>
</evidence>
<accession>A0A1R1YPV3</accession>
<proteinExistence type="predicted"/>
<reference evidence="9" key="1">
    <citation type="submission" date="2017-01" db="EMBL/GenBank/DDBJ databases">
        <authorList>
            <person name="Wang Y."/>
            <person name="White M."/>
            <person name="Kvist S."/>
            <person name="Moncalvo J.-M."/>
        </authorList>
    </citation>
    <scope>NUCLEOTIDE SEQUENCE [LARGE SCALE GENOMIC DNA]</scope>
    <source>
        <strain evidence="9">ID-206-W2</strain>
    </source>
</reference>
<keyword evidence="2" id="KW-0433">Leucine-rich repeat</keyword>
<dbReference type="SUPFAM" id="SSF46934">
    <property type="entry name" value="UBA-like"/>
    <property type="match status" value="1"/>
</dbReference>
<dbReference type="GO" id="GO:0016973">
    <property type="term" value="P:poly(A)+ mRNA export from nucleus"/>
    <property type="evidence" value="ECO:0007669"/>
    <property type="project" value="TreeGrafter"/>
</dbReference>
<keyword evidence="3" id="KW-0677">Repeat</keyword>
<evidence type="ECO:0000256" key="2">
    <source>
        <dbReference type="ARBA" id="ARBA00022614"/>
    </source>
</evidence>
<dbReference type="PANTHER" id="PTHR10662:SF22">
    <property type="entry name" value="NUCLEAR RNA EXPORT FACTOR 1"/>
    <property type="match status" value="1"/>
</dbReference>
<evidence type="ECO:0000256" key="5">
    <source>
        <dbReference type="SAM" id="MobiDB-lite"/>
    </source>
</evidence>
<dbReference type="PANTHER" id="PTHR10662">
    <property type="entry name" value="NUCLEAR RNA EXPORT FACTOR"/>
    <property type="match status" value="1"/>
</dbReference>
<dbReference type="GO" id="GO:0003723">
    <property type="term" value="F:RNA binding"/>
    <property type="evidence" value="ECO:0007669"/>
    <property type="project" value="TreeGrafter"/>
</dbReference>
<evidence type="ECO:0000256" key="3">
    <source>
        <dbReference type="ARBA" id="ARBA00022737"/>
    </source>
</evidence>
<evidence type="ECO:0000256" key="1">
    <source>
        <dbReference type="ARBA" id="ARBA00004123"/>
    </source>
</evidence>
<dbReference type="OrthoDB" id="25872at2759"/>
<comment type="subcellular location">
    <subcellularLocation>
        <location evidence="1">Nucleus</location>
    </subcellularLocation>
</comment>
<dbReference type="InterPro" id="IPR030217">
    <property type="entry name" value="NXF_fam"/>
</dbReference>